<keyword evidence="2" id="KW-1185">Reference proteome</keyword>
<organism evidence="1 2">
    <name type="scientific">Siphonobacter curvatus</name>
    <dbReference type="NCBI Taxonomy" id="2094562"/>
    <lineage>
        <taxon>Bacteria</taxon>
        <taxon>Pseudomonadati</taxon>
        <taxon>Bacteroidota</taxon>
        <taxon>Cytophagia</taxon>
        <taxon>Cytophagales</taxon>
        <taxon>Cytophagaceae</taxon>
        <taxon>Siphonobacter</taxon>
    </lineage>
</organism>
<reference evidence="2" key="1">
    <citation type="submission" date="2018-02" db="EMBL/GenBank/DDBJ databases">
        <title>Genome sequencing of Solimonas sp. HR-BB.</title>
        <authorList>
            <person name="Lee Y."/>
            <person name="Jeon C.O."/>
        </authorList>
    </citation>
    <scope>NUCLEOTIDE SEQUENCE [LARGE SCALE GENOMIC DNA]</scope>
    <source>
        <strain evidence="2">HR-U</strain>
    </source>
</reference>
<evidence type="ECO:0000313" key="2">
    <source>
        <dbReference type="Proteomes" id="UP000239590"/>
    </source>
</evidence>
<evidence type="ECO:0000313" key="1">
    <source>
        <dbReference type="EMBL" id="PQA59147.1"/>
    </source>
</evidence>
<name>A0A2S7IN47_9BACT</name>
<accession>A0A2S7IN47</accession>
<comment type="caution">
    <text evidence="1">The sequence shown here is derived from an EMBL/GenBank/DDBJ whole genome shotgun (WGS) entry which is preliminary data.</text>
</comment>
<protein>
    <submittedName>
        <fullName evidence="1">Uncharacterized protein</fullName>
    </submittedName>
</protein>
<dbReference type="RefSeq" id="WP_104710420.1">
    <property type="nucleotide sequence ID" value="NZ_PTRA01000001.1"/>
</dbReference>
<sequence>MKFLLFDAVDGTADKNPLHIELGSIASYQYLNGSQSTITLKGGNSFKVKASHTEITGKIMVALRTSVPETELRHF</sequence>
<dbReference type="EMBL" id="PTRA01000001">
    <property type="protein sequence ID" value="PQA59147.1"/>
    <property type="molecule type" value="Genomic_DNA"/>
</dbReference>
<gene>
    <name evidence="1" type="ORF">C5O19_05690</name>
</gene>
<proteinExistence type="predicted"/>
<dbReference type="AlphaFoldDB" id="A0A2S7IN47"/>
<dbReference type="Proteomes" id="UP000239590">
    <property type="component" value="Unassembled WGS sequence"/>
</dbReference>